<keyword evidence="2" id="KW-1185">Reference proteome</keyword>
<organism evidence="1 2">
    <name type="scientific">Hoeflea ulvae</name>
    <dbReference type="NCBI Taxonomy" id="2983764"/>
    <lineage>
        <taxon>Bacteria</taxon>
        <taxon>Pseudomonadati</taxon>
        <taxon>Pseudomonadota</taxon>
        <taxon>Alphaproteobacteria</taxon>
        <taxon>Hyphomicrobiales</taxon>
        <taxon>Rhizobiaceae</taxon>
        <taxon>Hoeflea</taxon>
    </lineage>
</organism>
<evidence type="ECO:0000313" key="1">
    <source>
        <dbReference type="EMBL" id="MCY0095710.1"/>
    </source>
</evidence>
<gene>
    <name evidence="1" type="ORF">OEG82_17030</name>
</gene>
<comment type="caution">
    <text evidence="1">The sequence shown here is derived from an EMBL/GenBank/DDBJ whole genome shotgun (WGS) entry which is preliminary data.</text>
</comment>
<accession>A0ABT3YII7</accession>
<dbReference type="Proteomes" id="UP001081283">
    <property type="component" value="Unassembled WGS sequence"/>
</dbReference>
<name>A0ABT3YII7_9HYPH</name>
<evidence type="ECO:0000313" key="2">
    <source>
        <dbReference type="Proteomes" id="UP001081283"/>
    </source>
</evidence>
<sequence>MPAKYRVEEFFSHIDMGFLNRRLAISALGSLREEFIARQKPGGDHMTRLGNDHLLVTMLIDICSEVGVPSLAEALTLGKPRVVFMSTERLDPCPEIRTSDRVTQGVHLEFDYGKPVVIAYHTSHIVSDTGKMVLNDGYTDGYREAIIGLLHDKGDRFEIEPIVMGAPFIDHPRNNAKGGSQAVWGGYDYGEILAEDIAEFSKIRQVTTADADEWMTTMQRTPEAYVKASIAQLLSEPTKKDWGGEENDHFSSNVTVAERRRTAAFLLKGPSRFEEMTPAMCGKNGDQIYRLTRAGADVSVVQHSHLIGTAVRETLRAMVVTPGHPKFFCVMDGQVTYRLLKAYGLLT</sequence>
<reference evidence="1" key="1">
    <citation type="submission" date="2022-10" db="EMBL/GenBank/DDBJ databases">
        <title>Hoeflea sp. J2-29, isolated from marine algae.</title>
        <authorList>
            <person name="Kristyanto S."/>
            <person name="Kim J.M."/>
            <person name="Jeon C.O."/>
        </authorList>
    </citation>
    <scope>NUCLEOTIDE SEQUENCE</scope>
    <source>
        <strain evidence="1">J2-29</strain>
    </source>
</reference>
<proteinExistence type="predicted"/>
<protein>
    <submittedName>
        <fullName evidence="1">Uncharacterized protein</fullName>
    </submittedName>
</protein>
<dbReference type="RefSeq" id="WP_267613584.1">
    <property type="nucleotide sequence ID" value="NZ_JAOVZQ010000001.1"/>
</dbReference>
<dbReference type="EMBL" id="JAOVZQ010000001">
    <property type="protein sequence ID" value="MCY0095710.1"/>
    <property type="molecule type" value="Genomic_DNA"/>
</dbReference>